<accession>A0A937HDS9</accession>
<evidence type="ECO:0000313" key="2">
    <source>
        <dbReference type="Proteomes" id="UP000785783"/>
    </source>
</evidence>
<dbReference type="EMBL" id="JADHOK010000051">
    <property type="protein sequence ID" value="MBL6761944.1"/>
    <property type="molecule type" value="Genomic_DNA"/>
</dbReference>
<dbReference type="Proteomes" id="UP000785783">
    <property type="component" value="Unassembled WGS sequence"/>
</dbReference>
<comment type="caution">
    <text evidence="1">The sequence shown here is derived from an EMBL/GenBank/DDBJ whole genome shotgun (WGS) entry which is preliminary data.</text>
</comment>
<dbReference type="SUPFAM" id="SSF53335">
    <property type="entry name" value="S-adenosyl-L-methionine-dependent methyltransferases"/>
    <property type="match status" value="1"/>
</dbReference>
<organism evidence="1 2">
    <name type="scientific">PS1 clade bacterium</name>
    <dbReference type="NCBI Taxonomy" id="2175152"/>
    <lineage>
        <taxon>Bacteria</taxon>
        <taxon>Pseudomonadati</taxon>
        <taxon>Pseudomonadota</taxon>
        <taxon>Alphaproteobacteria</taxon>
        <taxon>PS1 clade</taxon>
    </lineage>
</organism>
<proteinExistence type="predicted"/>
<sequence length="252" mass="27610">MAVDIVDLTRFYDGPLGAHVASRLTQHIMRIWPEAAAANESVLAYGYGLPLRHGLWPDAAWHFLMPAQQGALAPQAGDPPLVLGDEGQWPLRAESVNRLIMLHGLEAANHLDGLMQETWRVLVPNGRALFIVANRRGLWARRDATPFGTGRPFSSGQMLRLMRRTGFVPGRSRPALLLPPFVPQRLLTSLAWLDHAGAFVLPQLGGVWLMEAIKKVPAPTGSKMALRYRQAAVVRPALSATRFPLTGSGEKA</sequence>
<evidence type="ECO:0000313" key="1">
    <source>
        <dbReference type="EMBL" id="MBL6761944.1"/>
    </source>
</evidence>
<dbReference type="AlphaFoldDB" id="A0A937HDS9"/>
<dbReference type="InterPro" id="IPR029063">
    <property type="entry name" value="SAM-dependent_MTases_sf"/>
</dbReference>
<protein>
    <recommendedName>
        <fullName evidence="3">Methyltransferase domain-containing protein</fullName>
    </recommendedName>
</protein>
<gene>
    <name evidence="1" type="ORF">ISQ19_04525</name>
</gene>
<dbReference type="Gene3D" id="3.40.50.150">
    <property type="entry name" value="Vaccinia Virus protein VP39"/>
    <property type="match status" value="1"/>
</dbReference>
<evidence type="ECO:0008006" key="3">
    <source>
        <dbReference type="Google" id="ProtNLM"/>
    </source>
</evidence>
<reference evidence="1" key="1">
    <citation type="submission" date="2020-10" db="EMBL/GenBank/DDBJ databases">
        <title>Microbiome of the Black Sea water column analyzed by genome centric metagenomics.</title>
        <authorList>
            <person name="Cabello-Yeves P.J."/>
            <person name="Callieri C."/>
            <person name="Picazo A."/>
            <person name="Mehrshad M."/>
            <person name="Haro-Moreno J.M."/>
            <person name="Roda-Garcia J."/>
            <person name="Dzembekova N."/>
            <person name="Slabakova V."/>
            <person name="Slabakova N."/>
            <person name="Moncheva S."/>
            <person name="Rodriguez-Valera F."/>
        </authorList>
    </citation>
    <scope>NUCLEOTIDE SEQUENCE</scope>
    <source>
        <strain evidence="1">BS307-5m-G5</strain>
    </source>
</reference>
<name>A0A937HDS9_9PROT</name>